<dbReference type="PROSITE" id="PS00090">
    <property type="entry name" value="NITROGENASE_1_2"/>
    <property type="match status" value="1"/>
</dbReference>
<dbReference type="Proteomes" id="UP000272706">
    <property type="component" value="Unassembled WGS sequence"/>
</dbReference>
<evidence type="ECO:0000256" key="4">
    <source>
        <dbReference type="ARBA" id="ARBA00013280"/>
    </source>
</evidence>
<dbReference type="Pfam" id="PF00148">
    <property type="entry name" value="Oxidored_nitro"/>
    <property type="match status" value="1"/>
</dbReference>
<evidence type="ECO:0000256" key="5">
    <source>
        <dbReference type="ARBA" id="ARBA00023231"/>
    </source>
</evidence>
<organism evidence="8 9">
    <name type="scientific">Mesorhizobium waimense</name>
    <dbReference type="NCBI Taxonomy" id="1300307"/>
    <lineage>
        <taxon>Bacteria</taxon>
        <taxon>Pseudomonadati</taxon>
        <taxon>Pseudomonadota</taxon>
        <taxon>Alphaproteobacteria</taxon>
        <taxon>Hyphomicrobiales</taxon>
        <taxon>Phyllobacteriaceae</taxon>
        <taxon>Mesorhizobium</taxon>
    </lineage>
</organism>
<dbReference type="GO" id="GO:0065003">
    <property type="term" value="P:protein-containing complex assembly"/>
    <property type="evidence" value="ECO:0007669"/>
    <property type="project" value="InterPro"/>
</dbReference>
<proteinExistence type="inferred from homology"/>
<dbReference type="InterPro" id="IPR005973">
    <property type="entry name" value="NifE"/>
</dbReference>
<feature type="domain" description="Nitrogenase/oxidoreductase component 1" evidence="7">
    <location>
        <begin position="45"/>
        <end position="443"/>
    </location>
</feature>
<evidence type="ECO:0000313" key="9">
    <source>
        <dbReference type="Proteomes" id="UP000272706"/>
    </source>
</evidence>
<evidence type="ECO:0000313" key="8">
    <source>
        <dbReference type="EMBL" id="RJT28944.1"/>
    </source>
</evidence>
<dbReference type="SUPFAM" id="SSF53807">
    <property type="entry name" value="Helical backbone' metal receptor"/>
    <property type="match status" value="1"/>
</dbReference>
<dbReference type="PROSITE" id="PS00699">
    <property type="entry name" value="NITROGENASE_1_1"/>
    <property type="match status" value="1"/>
</dbReference>
<comment type="caution">
    <text evidence="8">The sequence shown here is derived from an EMBL/GenBank/DDBJ whole genome shotgun (WGS) entry which is preliminary data.</text>
</comment>
<dbReference type="Gene3D" id="3.40.50.12380">
    <property type="entry name" value="Nitrogenase MoFe cofactor biosynthesis protein NifE, C-terminal"/>
    <property type="match status" value="1"/>
</dbReference>
<evidence type="ECO:0000259" key="7">
    <source>
        <dbReference type="Pfam" id="PF00148"/>
    </source>
</evidence>
<dbReference type="InterPro" id="IPR000510">
    <property type="entry name" value="Nase/OxRdtase_comp1"/>
</dbReference>
<dbReference type="GO" id="GO:0016163">
    <property type="term" value="F:nitrogenase activity"/>
    <property type="evidence" value="ECO:0007669"/>
    <property type="project" value="InterPro"/>
</dbReference>
<dbReference type="RefSeq" id="WP_120018389.1">
    <property type="nucleotide sequence ID" value="NZ_QZWZ01000047.1"/>
</dbReference>
<name>A0A3A5K375_9HYPH</name>
<evidence type="ECO:0000256" key="2">
    <source>
        <dbReference type="ARBA" id="ARBA00005155"/>
    </source>
</evidence>
<comment type="function">
    <text evidence="1">This protein may play a role in the biosynthesis of the prosthetic group of nitrogenase (FeMo cofactor).</text>
</comment>
<evidence type="ECO:0000256" key="3">
    <source>
        <dbReference type="ARBA" id="ARBA00011002"/>
    </source>
</evidence>
<keyword evidence="9" id="KW-1185">Reference proteome</keyword>
<dbReference type="OrthoDB" id="5717231at2"/>
<protein>
    <recommendedName>
        <fullName evidence="4">Nitrogenase iron-molybdenum cofactor biosynthesis protein NifE</fullName>
    </recommendedName>
</protein>
<dbReference type="CDD" id="cd01968">
    <property type="entry name" value="Nitrogenase_NifE_I"/>
    <property type="match status" value="1"/>
</dbReference>
<reference evidence="8 9" key="1">
    <citation type="submission" date="2018-09" db="EMBL/GenBank/DDBJ databases">
        <title>Mesorhizobium carmichaelinearum sp. nov. isolated from Carmichaelinea spp. root nodules in New Zealand.</title>
        <authorList>
            <person name="De Meyer S.E."/>
        </authorList>
    </citation>
    <scope>NUCLEOTIDE SEQUENCE [LARGE SCALE GENOMIC DNA]</scope>
    <source>
        <strain evidence="8 9">ICMP19557</strain>
    </source>
</reference>
<dbReference type="PANTHER" id="PTHR42956">
    <property type="entry name" value="NITROGENASE IRON-MOLYBDENUM COFACTOR BIOSYNTHESIS PROTEIN NIFE"/>
    <property type="match status" value="1"/>
</dbReference>
<dbReference type="Gene3D" id="3.40.50.1980">
    <property type="entry name" value="Nitrogenase molybdenum iron protein domain"/>
    <property type="match status" value="1"/>
</dbReference>
<dbReference type="UniPathway" id="UPA00782"/>
<dbReference type="EMBL" id="QZWZ01000047">
    <property type="protein sequence ID" value="RJT28944.1"/>
    <property type="molecule type" value="Genomic_DNA"/>
</dbReference>
<comment type="similarity">
    <text evidence="3 6">Belongs to the NifD/NifK/NifE/NifN family.</text>
</comment>
<accession>A0A3A5K375</accession>
<evidence type="ECO:0000256" key="6">
    <source>
        <dbReference type="RuleBase" id="RU004021"/>
    </source>
</evidence>
<dbReference type="AlphaFoldDB" id="A0A3A5K375"/>
<comment type="pathway">
    <text evidence="2">Cofactor biosynthesis; Fe-Mo cofactor biosynthesis.</text>
</comment>
<dbReference type="InterPro" id="IPR049939">
    <property type="entry name" value="NifE-like"/>
</dbReference>
<keyword evidence="5 6" id="KW-0535">Nitrogen fixation</keyword>
<dbReference type="NCBIfam" id="TIGR01283">
    <property type="entry name" value="nifE"/>
    <property type="match status" value="1"/>
</dbReference>
<gene>
    <name evidence="8" type="primary">nifE</name>
    <name evidence="8" type="ORF">D3227_33065</name>
</gene>
<evidence type="ECO:0000256" key="1">
    <source>
        <dbReference type="ARBA" id="ARBA00003171"/>
    </source>
</evidence>
<sequence length="496" mass="54231">MSSLSAKIQDVFNEPACDKNRNKDAKARKQGCAKPLTPGAAAGGCAFDGAKIVLQPITDVAHLVHGPLACEGNSWDNRGSASSGPTLWRTSFTTDLAALDIVMGQGERKLFKAIREIKEAHAPPAIFVYSTCVTALIGDDIEAVCKRAGEKFGLAVVPVNVPGLAGSKNLGNKLAGEALLEHVIGTVEPDDAGPHDINILGEFNLSGEFWLVKPLLDRLGIRVRACIPGDARYIDVASAHRARAAMMVCSTALINLGRKMEERWDIPFFEGSFYGITDTSEALRNIAELLVRKGADRQILDRTETLIAQEEAIAWKKLEAYRPRLQGKRVLLNTGGVKSWSVVHALTEIGIEIVGTSVKKSTLEDKERIKQILKDDNHMFEQMPARDLYAMLSEQKADIMLSGGRTQFIALKAKTPWLDINQERQHPYAGYDGMVELVRQIDLAIHNPIWHQVRDPAPWDRQADVKDELPGTKSEAATLHAAEEFAGPTAGDFGEC</sequence>
<dbReference type="PANTHER" id="PTHR42956:SF1">
    <property type="entry name" value="NITROGENASE IRON-MOLYBDENUM COFACTOR BIOSYNTHESIS PROTEIN NIFE"/>
    <property type="match status" value="1"/>
</dbReference>
<dbReference type="InterPro" id="IPR000318">
    <property type="entry name" value="Nase_comp1_CS"/>
</dbReference>